<dbReference type="PANTHER" id="PTHR24421">
    <property type="entry name" value="NITRATE/NITRITE SENSOR PROTEIN NARX-RELATED"/>
    <property type="match status" value="1"/>
</dbReference>
<dbReference type="Proteomes" id="UP000282386">
    <property type="component" value="Chromosome"/>
</dbReference>
<dbReference type="Pfam" id="PF07730">
    <property type="entry name" value="HisKA_3"/>
    <property type="match status" value="1"/>
</dbReference>
<dbReference type="InterPro" id="IPR050482">
    <property type="entry name" value="Sensor_HK_TwoCompSys"/>
</dbReference>
<gene>
    <name evidence="14" type="primary">desK_1</name>
    <name evidence="14" type="ORF">NCTC10207_00041</name>
</gene>
<keyword evidence="10" id="KW-1133">Transmembrane helix</keyword>
<feature type="domain" description="Putative sensor" evidence="13">
    <location>
        <begin position="76"/>
        <end position="262"/>
    </location>
</feature>
<keyword evidence="6 14" id="KW-0418">Kinase</keyword>
<keyword evidence="10" id="KW-0472">Membrane</keyword>
<feature type="compositionally biased region" description="Pro residues" evidence="9">
    <location>
        <begin position="26"/>
        <end position="43"/>
    </location>
</feature>
<accession>A0A7Z9A220</accession>
<dbReference type="GO" id="GO:0000155">
    <property type="term" value="F:phosphorelay sensor kinase activity"/>
    <property type="evidence" value="ECO:0007669"/>
    <property type="project" value="InterPro"/>
</dbReference>
<dbReference type="Pfam" id="PF02518">
    <property type="entry name" value="HATPase_c"/>
    <property type="match status" value="1"/>
</dbReference>
<keyword evidence="10" id="KW-0812">Transmembrane</keyword>
<dbReference type="CDD" id="cd16917">
    <property type="entry name" value="HATPase_UhpB-NarQ-NarX-like"/>
    <property type="match status" value="1"/>
</dbReference>
<evidence type="ECO:0000313" key="15">
    <source>
        <dbReference type="Proteomes" id="UP000282386"/>
    </source>
</evidence>
<dbReference type="GO" id="GO:0005524">
    <property type="term" value="F:ATP binding"/>
    <property type="evidence" value="ECO:0007669"/>
    <property type="project" value="UniProtKB-KW"/>
</dbReference>
<proteinExistence type="predicted"/>
<evidence type="ECO:0000256" key="2">
    <source>
        <dbReference type="ARBA" id="ARBA00012438"/>
    </source>
</evidence>
<dbReference type="GO" id="GO:0046983">
    <property type="term" value="F:protein dimerization activity"/>
    <property type="evidence" value="ECO:0007669"/>
    <property type="project" value="InterPro"/>
</dbReference>
<evidence type="ECO:0000259" key="13">
    <source>
        <dbReference type="Pfam" id="PF13796"/>
    </source>
</evidence>
<dbReference type="GO" id="GO:0016020">
    <property type="term" value="C:membrane"/>
    <property type="evidence" value="ECO:0007669"/>
    <property type="project" value="InterPro"/>
</dbReference>
<keyword evidence="7" id="KW-0067">ATP-binding</keyword>
<dbReference type="SUPFAM" id="SSF55874">
    <property type="entry name" value="ATPase domain of HSP90 chaperone/DNA topoisomerase II/histidine kinase"/>
    <property type="match status" value="1"/>
</dbReference>
<feature type="transmembrane region" description="Helical" evidence="10">
    <location>
        <begin position="88"/>
        <end position="114"/>
    </location>
</feature>
<feature type="domain" description="Histidine kinase/HSP90-like ATPase" evidence="11">
    <location>
        <begin position="402"/>
        <end position="492"/>
    </location>
</feature>
<keyword evidence="5" id="KW-0547">Nucleotide-binding</keyword>
<keyword evidence="4 14" id="KW-0808">Transferase</keyword>
<dbReference type="EC" id="2.7.13.3" evidence="2"/>
<feature type="transmembrane region" description="Helical" evidence="10">
    <location>
        <begin position="236"/>
        <end position="255"/>
    </location>
</feature>
<evidence type="ECO:0000313" key="14">
    <source>
        <dbReference type="EMBL" id="VEI21975.1"/>
    </source>
</evidence>
<comment type="catalytic activity">
    <reaction evidence="1">
        <text>ATP + protein L-histidine = ADP + protein N-phospho-L-histidine.</text>
        <dbReference type="EC" id="2.7.13.3"/>
    </reaction>
</comment>
<dbReference type="InterPro" id="IPR025828">
    <property type="entry name" value="Put_sensor_dom"/>
</dbReference>
<feature type="transmembrane region" description="Helical" evidence="10">
    <location>
        <begin position="168"/>
        <end position="190"/>
    </location>
</feature>
<dbReference type="AlphaFoldDB" id="A0A7Z9A220"/>
<dbReference type="RefSeq" id="WP_232018584.1">
    <property type="nucleotide sequence ID" value="NZ_LR134479.1"/>
</dbReference>
<evidence type="ECO:0000259" key="11">
    <source>
        <dbReference type="Pfam" id="PF02518"/>
    </source>
</evidence>
<dbReference type="EMBL" id="LR134479">
    <property type="protein sequence ID" value="VEI21975.1"/>
    <property type="molecule type" value="Genomic_DNA"/>
</dbReference>
<evidence type="ECO:0000256" key="5">
    <source>
        <dbReference type="ARBA" id="ARBA00022741"/>
    </source>
</evidence>
<evidence type="ECO:0000256" key="4">
    <source>
        <dbReference type="ARBA" id="ARBA00022679"/>
    </source>
</evidence>
<feature type="domain" description="Signal transduction histidine kinase subgroup 3 dimerisation and phosphoacceptor" evidence="12">
    <location>
        <begin position="301"/>
        <end position="365"/>
    </location>
</feature>
<feature type="region of interest" description="Disordered" evidence="9">
    <location>
        <begin position="1"/>
        <end position="67"/>
    </location>
</feature>
<dbReference type="InterPro" id="IPR011712">
    <property type="entry name" value="Sig_transdc_His_kin_sub3_dim/P"/>
</dbReference>
<keyword evidence="8" id="KW-0902">Two-component regulatory system</keyword>
<reference evidence="14 15" key="1">
    <citation type="submission" date="2018-12" db="EMBL/GenBank/DDBJ databases">
        <authorList>
            <consortium name="Pathogen Informatics"/>
        </authorList>
    </citation>
    <scope>NUCLEOTIDE SEQUENCE [LARGE SCALE GENOMIC DNA]</scope>
    <source>
        <strain evidence="14 15">NCTC10207</strain>
    </source>
</reference>
<protein>
    <recommendedName>
        <fullName evidence="2">histidine kinase</fullName>
        <ecNumber evidence="2">2.7.13.3</ecNumber>
    </recommendedName>
</protein>
<evidence type="ECO:0000256" key="1">
    <source>
        <dbReference type="ARBA" id="ARBA00000085"/>
    </source>
</evidence>
<dbReference type="InterPro" id="IPR003594">
    <property type="entry name" value="HATPase_dom"/>
</dbReference>
<dbReference type="Gene3D" id="1.20.5.1930">
    <property type="match status" value="1"/>
</dbReference>
<organism evidence="14 15">
    <name type="scientific">Rothia aeria</name>
    <dbReference type="NCBI Taxonomy" id="172042"/>
    <lineage>
        <taxon>Bacteria</taxon>
        <taxon>Bacillati</taxon>
        <taxon>Actinomycetota</taxon>
        <taxon>Actinomycetes</taxon>
        <taxon>Micrococcales</taxon>
        <taxon>Micrococcaceae</taxon>
        <taxon>Rothia</taxon>
    </lineage>
</organism>
<evidence type="ECO:0000256" key="10">
    <source>
        <dbReference type="SAM" id="Phobius"/>
    </source>
</evidence>
<evidence type="ECO:0000256" key="7">
    <source>
        <dbReference type="ARBA" id="ARBA00022840"/>
    </source>
</evidence>
<dbReference type="PANTHER" id="PTHR24421:SF10">
    <property type="entry name" value="NITRATE_NITRITE SENSOR PROTEIN NARQ"/>
    <property type="match status" value="1"/>
</dbReference>
<name>A0A7Z9A220_9MICC</name>
<evidence type="ECO:0000256" key="8">
    <source>
        <dbReference type="ARBA" id="ARBA00023012"/>
    </source>
</evidence>
<evidence type="ECO:0000256" key="6">
    <source>
        <dbReference type="ARBA" id="ARBA00022777"/>
    </source>
</evidence>
<sequence>MPTEKVAEPILRMYTDPQSSSAPQPSSVPQPGPAPTHPGPISPEPMSSRPSHLKPLSTQDSGQDYNPPGRGQTVLLMMGIFIRAIYEVYVFALFCVVISLCLVGIGFVFLPLILNLMKFDAEAERNTARHRAGVEVIGGYKPVEGGKNPLSPARNLARLGDSLVMRDILWHFVNVFVGTFLGVIPTSLFLSGVWGVALMVGQHYFVPVFVVDPGGSHYMDPGGSHYMFLDMSTPNAYWYAGTLGIIQILLAFIIARPLLRTYGYWVQLVLGRSSELVLRERISHLTDTRNDALDFQQDEISRIERDLHDGVQAHLVSMGMTLNEVAALMQEDPERAQQMLSQAQNSSVTALQELRGLVRGIRPPLLADRGLNEAVRSLCTSTSVPTTFTSTLTGRLPEPLETALYFAAAELVTNAVKHANAQKITVGITQGESLIMLEVQDDGTGGIPQDALGGKASGGLEGIRRRLATFDGEMFVSSPAEGPTSVRAIVPYAAPAPQQH</sequence>
<evidence type="ECO:0000256" key="9">
    <source>
        <dbReference type="SAM" id="MobiDB-lite"/>
    </source>
</evidence>
<dbReference type="Gene3D" id="3.30.565.10">
    <property type="entry name" value="Histidine kinase-like ATPase, C-terminal domain"/>
    <property type="match status" value="1"/>
</dbReference>
<dbReference type="Pfam" id="PF13796">
    <property type="entry name" value="Sensor"/>
    <property type="match status" value="1"/>
</dbReference>
<evidence type="ECO:0000256" key="3">
    <source>
        <dbReference type="ARBA" id="ARBA00022553"/>
    </source>
</evidence>
<evidence type="ECO:0000259" key="12">
    <source>
        <dbReference type="Pfam" id="PF07730"/>
    </source>
</evidence>
<dbReference type="InterPro" id="IPR036890">
    <property type="entry name" value="HATPase_C_sf"/>
</dbReference>
<keyword evidence="3" id="KW-0597">Phosphoprotein</keyword>